<dbReference type="Proteomes" id="UP000438914">
    <property type="component" value="Unassembled WGS sequence"/>
</dbReference>
<keyword evidence="4" id="KW-1185">Reference proteome</keyword>
<evidence type="ECO:0000313" key="4">
    <source>
        <dbReference type="Proteomes" id="UP000438914"/>
    </source>
</evidence>
<dbReference type="AlphaFoldDB" id="A0A7K0KGQ6"/>
<evidence type="ECO:0008006" key="5">
    <source>
        <dbReference type="Google" id="ProtNLM"/>
    </source>
</evidence>
<dbReference type="EMBL" id="VUNG01000028">
    <property type="protein sequence ID" value="MST85072.1"/>
    <property type="molecule type" value="Genomic_DNA"/>
</dbReference>
<name>A0A7K0KGQ6_9BACT</name>
<reference evidence="3 4" key="1">
    <citation type="submission" date="2019-08" db="EMBL/GenBank/DDBJ databases">
        <title>In-depth cultivation of the pig gut microbiome towards novel bacterial diversity and tailored functional studies.</title>
        <authorList>
            <person name="Wylensek D."/>
            <person name="Hitch T.C.A."/>
            <person name="Clavel T."/>
        </authorList>
    </citation>
    <scope>NUCLEOTIDE SEQUENCE [LARGE SCALE GENOMIC DNA]</scope>
    <source>
        <strain evidence="3 4">LKV-178-WT-2A</strain>
    </source>
</reference>
<proteinExistence type="predicted"/>
<feature type="transmembrane region" description="Helical" evidence="2">
    <location>
        <begin position="156"/>
        <end position="181"/>
    </location>
</feature>
<comment type="caution">
    <text evidence="3">The sequence shown here is derived from an EMBL/GenBank/DDBJ whole genome shotgun (WGS) entry which is preliminary data.</text>
</comment>
<feature type="transmembrane region" description="Helical" evidence="2">
    <location>
        <begin position="78"/>
        <end position="102"/>
    </location>
</feature>
<accession>A0A7K0KGQ6</accession>
<keyword evidence="2" id="KW-0812">Transmembrane</keyword>
<feature type="region of interest" description="Disordered" evidence="1">
    <location>
        <begin position="303"/>
        <end position="333"/>
    </location>
</feature>
<feature type="transmembrane region" description="Helical" evidence="2">
    <location>
        <begin position="39"/>
        <end position="58"/>
    </location>
</feature>
<protein>
    <recommendedName>
        <fullName evidence="5">Transmembrane protein</fullName>
    </recommendedName>
</protein>
<sequence>MNTKHIENELYKLRSVRACIKSATDMMISNPLTILRRTWLPTLVLSIVSGISILLPSLFESQQPTTTEITTVSTPLMILSAILLVAYIAVASWWGASVISLLTGRKVKDNIRRMLYLLLAMIGLYVILGICVSVGYMLPMFGDKTSLGHPTIVSPLVAGFILVLALIFILPIGYSAMKYLVEPQQKVMSIVGKPYITGLHRWGFLFLTTLLGGIIISILIIITGIPEIILETAKKSNDIGMAMGDSNGLSASFMVLQFFVTILCYFIWYYIYCWMNFVYYYVYGSIEAKEKAKKDIVTVTTSNSANNSGSMALDKHLKERKASDSRLDIEDIQ</sequence>
<keyword evidence="2" id="KW-0472">Membrane</keyword>
<keyword evidence="2" id="KW-1133">Transmembrane helix</keyword>
<feature type="transmembrane region" description="Helical" evidence="2">
    <location>
        <begin position="249"/>
        <end position="271"/>
    </location>
</feature>
<evidence type="ECO:0000256" key="2">
    <source>
        <dbReference type="SAM" id="Phobius"/>
    </source>
</evidence>
<evidence type="ECO:0000313" key="3">
    <source>
        <dbReference type="EMBL" id="MST85072.1"/>
    </source>
</evidence>
<evidence type="ECO:0000256" key="1">
    <source>
        <dbReference type="SAM" id="MobiDB-lite"/>
    </source>
</evidence>
<organism evidence="3 4">
    <name type="scientific">Hallella mizrahii</name>
    <dbReference type="NCBI Taxonomy" id="2606637"/>
    <lineage>
        <taxon>Bacteria</taxon>
        <taxon>Pseudomonadati</taxon>
        <taxon>Bacteroidota</taxon>
        <taxon>Bacteroidia</taxon>
        <taxon>Bacteroidales</taxon>
        <taxon>Prevotellaceae</taxon>
        <taxon>Hallella</taxon>
    </lineage>
</organism>
<dbReference type="RefSeq" id="WP_154534660.1">
    <property type="nucleotide sequence ID" value="NZ_VUNG01000028.1"/>
</dbReference>
<feature type="transmembrane region" description="Helical" evidence="2">
    <location>
        <begin position="114"/>
        <end position="136"/>
    </location>
</feature>
<feature type="compositionally biased region" description="Basic and acidic residues" evidence="1">
    <location>
        <begin position="313"/>
        <end position="333"/>
    </location>
</feature>
<gene>
    <name evidence="3" type="ORF">FYJ73_10435</name>
</gene>
<feature type="transmembrane region" description="Helical" evidence="2">
    <location>
        <begin position="202"/>
        <end position="229"/>
    </location>
</feature>